<protein>
    <recommendedName>
        <fullName evidence="1">Vacuolar protein sorting-associated protein 8 central domain-containing protein</fullName>
    </recommendedName>
</protein>
<keyword evidence="3" id="KW-1185">Reference proteome</keyword>
<dbReference type="GO" id="GO:0006623">
    <property type="term" value="P:protein targeting to vacuole"/>
    <property type="evidence" value="ECO:0007669"/>
    <property type="project" value="InterPro"/>
</dbReference>
<name>F2U1B2_SALR5</name>
<dbReference type="OMA" id="CITERFI"/>
<evidence type="ECO:0000259" key="1">
    <source>
        <dbReference type="Pfam" id="PF12816"/>
    </source>
</evidence>
<dbReference type="AlphaFoldDB" id="F2U1B2"/>
<dbReference type="InterPro" id="IPR025941">
    <property type="entry name" value="Vps8_central_dom"/>
</dbReference>
<proteinExistence type="predicted"/>
<dbReference type="InParanoid" id="F2U1B2"/>
<dbReference type="InterPro" id="IPR045111">
    <property type="entry name" value="Vps41/Vps8"/>
</dbReference>
<dbReference type="FunCoup" id="F2U1B2">
    <property type="interactions" value="1055"/>
</dbReference>
<dbReference type="GO" id="GO:0030897">
    <property type="term" value="C:HOPS complex"/>
    <property type="evidence" value="ECO:0007669"/>
    <property type="project" value="TreeGrafter"/>
</dbReference>
<dbReference type="Proteomes" id="UP000007799">
    <property type="component" value="Unassembled WGS sequence"/>
</dbReference>
<evidence type="ECO:0000313" key="3">
    <source>
        <dbReference type="Proteomes" id="UP000007799"/>
    </source>
</evidence>
<gene>
    <name evidence="2" type="ORF">PTSG_02136</name>
</gene>
<dbReference type="EMBL" id="GL832959">
    <property type="protein sequence ID" value="EGD81414.1"/>
    <property type="molecule type" value="Genomic_DNA"/>
</dbReference>
<accession>F2U1B2</accession>
<dbReference type="OrthoDB" id="289913at2759"/>
<evidence type="ECO:0000313" key="2">
    <source>
        <dbReference type="EMBL" id="EGD81414.1"/>
    </source>
</evidence>
<dbReference type="PANTHER" id="PTHR12616">
    <property type="entry name" value="VACUOLAR PROTEIN SORTING VPS41"/>
    <property type="match status" value="1"/>
</dbReference>
<dbReference type="KEGG" id="sre:PTSG_02136"/>
<organism evidence="2 3">
    <name type="scientific">Salpingoeca rosetta (strain ATCC 50818 / BSB-021)</name>
    <dbReference type="NCBI Taxonomy" id="946362"/>
    <lineage>
        <taxon>Eukaryota</taxon>
        <taxon>Choanoflagellata</taxon>
        <taxon>Craspedida</taxon>
        <taxon>Salpingoecidae</taxon>
        <taxon>Salpingoeca</taxon>
    </lineage>
</organism>
<sequence length="1002" mass="115782">MLDLSHVELVFNTRFTKMRQQKGQLRDYSSGIATFDGFVYLVGLKGVHLLSMASWQERIKSLMKQNLYVEAIALGLSFYDNTALAQHRLPHDPAARQTAVRDFLINIIDTYADLSIASNSDVDATVDNPALHARFLAIVQLVVESCLAINANDFLFSTIFDKLSLHPIACGVFFESLRPLILDDKVDSLPPAVMKMFVEHFKEQNRPDIVEECVIRMDVTTMDIHQMVSLCWEHKLFDAMIYIYNQGMNDYLTPLREMMQLLQASIRARSADVIAGGALHQHLDEQELELGYKLLLYISFCLAGRAFPRGDIPKDRVRRVKWEVYRFVLMQHGEQQETTTYPHLRALLQFDTKEFLNVLAIAFDETDLVANPDPSGPALPSRQVVVESLLFVMVKDNKGKNMTFTPEQVCHLFTFIARQVSRHDNIISVDRTLFDQVLRRLTSTDAGRKDEQEQALLDLLDAGGLAQFDVEKLLTSCEQAGFYMVCERVYSEQQRYADIVPCYLRDPARQHLVFPFIHRCLKQQYVPPSEAQKIKEATVDHIEDFVRISAQDTAKLILACFNPQLMLFAQRLSSTPELFYQFLKSVFHLRDRAPEGTDYNLPAELEEAFIEAMCRDHPTEVYNYLKTHEHVRIEQCLVLTKRYKLTDATAWLLERKGEFLQAYALIRETLLTQLSQYNLAFEQVEKMLTRQEQAGEPLQDPDPDPREPAIKAFRKFLDVVLDMLQRCSRRMPDQKERRSIWCKTLEVLIEFQQIMRTKLRLTGGDYAHVMNRHMKEVVRQMAEFVDPPAILHLIMSGGAMSDRFDDIRDLVTGMLETYNYERTQLQTTNAIIHNDVYGLLQNRQRALRHAYPSAWRCNLSNRRLYGADAVDDDIIMFRSGQCTYLSSLPRVPRRFRKNKQDTTDIQGHHNVKALDRWIDSTQSDVSYLHLLTEQERSQHASAWDDEPADPHAARQQAALDRLRVWENHVGRAYDAQVKPKPRAMETPAVLKPRRRLKLNVTS</sequence>
<dbReference type="STRING" id="946362.F2U1B2"/>
<dbReference type="eggNOG" id="KOG2079">
    <property type="taxonomic scope" value="Eukaryota"/>
</dbReference>
<feature type="domain" description="Vacuolar protein sorting-associated protein 8 central" evidence="1">
    <location>
        <begin position="172"/>
        <end position="363"/>
    </location>
</feature>
<dbReference type="PANTHER" id="PTHR12616:SF8">
    <property type="entry name" value="VACUOLAR PROTEIN SORTING-ASSOCIATED PROTEIN 8 HOMOLOG"/>
    <property type="match status" value="1"/>
</dbReference>
<dbReference type="GO" id="GO:0005770">
    <property type="term" value="C:late endosome"/>
    <property type="evidence" value="ECO:0007669"/>
    <property type="project" value="TreeGrafter"/>
</dbReference>
<reference evidence="2" key="1">
    <citation type="submission" date="2009-08" db="EMBL/GenBank/DDBJ databases">
        <title>Annotation of Salpingoeca rosetta.</title>
        <authorList>
            <consortium name="The Broad Institute Genome Sequencing Platform"/>
            <person name="Russ C."/>
            <person name="Cuomo C."/>
            <person name="Burger G."/>
            <person name="Gray M.W."/>
            <person name="Holland P.W.H."/>
            <person name="King N."/>
            <person name="Lang F.B.F."/>
            <person name="Roger A.J."/>
            <person name="Ruiz-Trillo I."/>
            <person name="Young S.K."/>
            <person name="Zeng Q."/>
            <person name="Gargeya S."/>
            <person name="Alvarado L."/>
            <person name="Berlin A."/>
            <person name="Chapman S.B."/>
            <person name="Chen Z."/>
            <person name="Freedman E."/>
            <person name="Gellesch M."/>
            <person name="Goldberg J."/>
            <person name="Griggs A."/>
            <person name="Gujja S."/>
            <person name="Heilman E."/>
            <person name="Heiman D."/>
            <person name="Howarth C."/>
            <person name="Mehta T."/>
            <person name="Neiman D."/>
            <person name="Pearson M."/>
            <person name="Roberts A."/>
            <person name="Saif S."/>
            <person name="Shea T."/>
            <person name="Shenoy N."/>
            <person name="Sisk P."/>
            <person name="Stolte C."/>
            <person name="Sykes S."/>
            <person name="White J."/>
            <person name="Yandava C."/>
            <person name="Haas B."/>
            <person name="Nusbaum C."/>
            <person name="Birren B."/>
        </authorList>
    </citation>
    <scope>NUCLEOTIDE SEQUENCE</scope>
    <source>
        <strain evidence="2">ATCC 50818</strain>
    </source>
</reference>
<dbReference type="GeneID" id="16077210"/>
<dbReference type="GO" id="GO:0034058">
    <property type="term" value="P:endosomal vesicle fusion"/>
    <property type="evidence" value="ECO:0007669"/>
    <property type="project" value="TreeGrafter"/>
</dbReference>
<dbReference type="RefSeq" id="XP_004996618.1">
    <property type="nucleotide sequence ID" value="XM_004996561.1"/>
</dbReference>
<dbReference type="Pfam" id="PF12816">
    <property type="entry name" value="TPR_Vps8"/>
    <property type="match status" value="1"/>
</dbReference>